<proteinExistence type="predicted"/>
<protein>
    <submittedName>
        <fullName evidence="1">Uncharacterized protein</fullName>
    </submittedName>
</protein>
<evidence type="ECO:0000313" key="1">
    <source>
        <dbReference type="EMBL" id="OCK87234.1"/>
    </source>
</evidence>
<name>A0ACC8ELK4_9PEZI</name>
<accession>A0ACC8ELK4</accession>
<sequence length="62" mass="7376">MTNKVLQNASPLTRSVILHWYTKVGRRNETLRQMEEKLRNTHSQRQSSKSKINVLETQIRQL</sequence>
<evidence type="ECO:0000313" key="2">
    <source>
        <dbReference type="Proteomes" id="UP000250078"/>
    </source>
</evidence>
<dbReference type="EMBL" id="KV748264">
    <property type="protein sequence ID" value="OCK87234.1"/>
    <property type="molecule type" value="Genomic_DNA"/>
</dbReference>
<reference evidence="1 2" key="1">
    <citation type="journal article" date="2016" name="Nat. Commun.">
        <title>Ectomycorrhizal ecology is imprinted in the genome of the dominant symbiotic fungus Cenococcum geophilum.</title>
        <authorList>
            <consortium name="DOE Joint Genome Institute"/>
            <person name="Peter M."/>
            <person name="Kohler A."/>
            <person name="Ohm R.A."/>
            <person name="Kuo A."/>
            <person name="Krutzmann J."/>
            <person name="Morin E."/>
            <person name="Arend M."/>
            <person name="Barry K.W."/>
            <person name="Binder M."/>
            <person name="Choi C."/>
            <person name="Clum A."/>
            <person name="Copeland A."/>
            <person name="Grisel N."/>
            <person name="Haridas S."/>
            <person name="Kipfer T."/>
            <person name="LaButti K."/>
            <person name="Lindquist E."/>
            <person name="Lipzen A."/>
            <person name="Maire R."/>
            <person name="Meier B."/>
            <person name="Mihaltcheva S."/>
            <person name="Molinier V."/>
            <person name="Murat C."/>
            <person name="Poggeler S."/>
            <person name="Quandt C.A."/>
            <person name="Sperisen C."/>
            <person name="Tritt A."/>
            <person name="Tisserant E."/>
            <person name="Crous P.W."/>
            <person name="Henrissat B."/>
            <person name="Nehls U."/>
            <person name="Egli S."/>
            <person name="Spatafora J.W."/>
            <person name="Grigoriev I.V."/>
            <person name="Martin F.M."/>
        </authorList>
    </citation>
    <scope>NUCLEOTIDE SEQUENCE [LARGE SCALE GENOMIC DNA]</scope>
    <source>
        <strain evidence="1 2">1.58</strain>
    </source>
</reference>
<dbReference type="Proteomes" id="UP000250078">
    <property type="component" value="Unassembled WGS sequence"/>
</dbReference>
<keyword evidence="2" id="KW-1185">Reference proteome</keyword>
<gene>
    <name evidence="1" type="ORF">K441DRAFT_671051</name>
</gene>
<feature type="non-terminal residue" evidence="1">
    <location>
        <position position="62"/>
    </location>
</feature>
<organism evidence="1 2">
    <name type="scientific">Cenococcum geophilum 1.58</name>
    <dbReference type="NCBI Taxonomy" id="794803"/>
    <lineage>
        <taxon>Eukaryota</taxon>
        <taxon>Fungi</taxon>
        <taxon>Dikarya</taxon>
        <taxon>Ascomycota</taxon>
        <taxon>Pezizomycotina</taxon>
        <taxon>Dothideomycetes</taxon>
        <taxon>Pleosporomycetidae</taxon>
        <taxon>Gloniales</taxon>
        <taxon>Gloniaceae</taxon>
        <taxon>Cenococcum</taxon>
    </lineage>
</organism>